<dbReference type="GO" id="GO:0005783">
    <property type="term" value="C:endoplasmic reticulum"/>
    <property type="evidence" value="ECO:0007669"/>
    <property type="project" value="TreeGrafter"/>
</dbReference>
<dbReference type="SUPFAM" id="SSF56801">
    <property type="entry name" value="Acetyl-CoA synthetase-like"/>
    <property type="match status" value="1"/>
</dbReference>
<organism evidence="6 7">
    <name type="scientific">Meloidogyne hapla</name>
    <name type="common">Root-knot nematode worm</name>
    <dbReference type="NCBI Taxonomy" id="6305"/>
    <lineage>
        <taxon>Eukaryota</taxon>
        <taxon>Metazoa</taxon>
        <taxon>Ecdysozoa</taxon>
        <taxon>Nematoda</taxon>
        <taxon>Chromadorea</taxon>
        <taxon>Rhabditida</taxon>
        <taxon>Tylenchina</taxon>
        <taxon>Tylenchomorpha</taxon>
        <taxon>Tylenchoidea</taxon>
        <taxon>Meloidogynidae</taxon>
        <taxon>Meloidogyninae</taxon>
        <taxon>Meloidogyne</taxon>
    </lineage>
</organism>
<dbReference type="AlphaFoldDB" id="A0A1I8BDJ7"/>
<dbReference type="Proteomes" id="UP000095281">
    <property type="component" value="Unplaced"/>
</dbReference>
<keyword evidence="2" id="KW-0276">Fatty acid metabolism</keyword>
<dbReference type="EC" id="6.2.1.3" evidence="3"/>
<keyword evidence="2" id="KW-0443">Lipid metabolism</keyword>
<dbReference type="PROSITE" id="PS00455">
    <property type="entry name" value="AMP_BINDING"/>
    <property type="match status" value="1"/>
</dbReference>
<dbReference type="Gene3D" id="3.40.50.12780">
    <property type="entry name" value="N-terminal domain of ligase-like"/>
    <property type="match status" value="1"/>
</dbReference>
<feature type="region of interest" description="Disordered" evidence="4">
    <location>
        <begin position="209"/>
        <end position="233"/>
    </location>
</feature>
<reference evidence="7" key="1">
    <citation type="submission" date="2016-11" db="UniProtKB">
        <authorList>
            <consortium name="WormBaseParasite"/>
        </authorList>
    </citation>
    <scope>IDENTIFICATION</scope>
</reference>
<dbReference type="InterPro" id="IPR020845">
    <property type="entry name" value="AMP-binding_CS"/>
</dbReference>
<evidence type="ECO:0000256" key="2">
    <source>
        <dbReference type="ARBA" id="ARBA00022832"/>
    </source>
</evidence>
<feature type="domain" description="AMP-dependent synthetase/ligase" evidence="5">
    <location>
        <begin position="60"/>
        <end position="489"/>
    </location>
</feature>
<dbReference type="OMA" id="ARNSPQW"/>
<evidence type="ECO:0000256" key="4">
    <source>
        <dbReference type="SAM" id="MobiDB-lite"/>
    </source>
</evidence>
<dbReference type="InterPro" id="IPR000873">
    <property type="entry name" value="AMP-dep_synth/lig_dom"/>
</dbReference>
<dbReference type="PANTHER" id="PTHR43272">
    <property type="entry name" value="LONG-CHAIN-FATTY-ACID--COA LIGASE"/>
    <property type="match status" value="1"/>
</dbReference>
<dbReference type="GO" id="GO:0016020">
    <property type="term" value="C:membrane"/>
    <property type="evidence" value="ECO:0007669"/>
    <property type="project" value="TreeGrafter"/>
</dbReference>
<evidence type="ECO:0000256" key="1">
    <source>
        <dbReference type="ARBA" id="ARBA00022598"/>
    </source>
</evidence>
<dbReference type="GO" id="GO:0004467">
    <property type="term" value="F:long-chain fatty acid-CoA ligase activity"/>
    <property type="evidence" value="ECO:0007669"/>
    <property type="project" value="UniProtKB-EC"/>
</dbReference>
<protein>
    <recommendedName>
        <fullName evidence="3">long-chain-fatty-acid--CoA ligase</fullName>
        <ecNumber evidence="3">6.2.1.3</ecNumber>
    </recommendedName>
</protein>
<dbReference type="WBParaSite" id="MhA1_Contig193.frz3.gene2">
    <property type="protein sequence ID" value="MhA1_Contig193.frz3.gene2"/>
    <property type="gene ID" value="MhA1_Contig193.frz3.gene2"/>
</dbReference>
<evidence type="ECO:0000313" key="6">
    <source>
        <dbReference type="Proteomes" id="UP000095281"/>
    </source>
</evidence>
<sequence length="676" mass="76787">MDRQHQAIELPNSPGTFKSGLLKDKPEEVLEYFFPEVTTLWQAFQRGLKLTPEGPCLGIRTKEGPYKFISYQQVEKHSKNIGTSLINQLGLKPRQQTFVAIYAQNCPEWIILALALIRHSMIVVPLYDTLGENAASYILSHCETQLVMLDSLNKLQNVFNMREKTPSLKHILYVGELEKEKIQEIQKKANELNIVLYFWNDLINTKEENTKEENTKEEKIQKSEEDNEPKPEDNYIICYTSGTTGTPKGVILNHRNVVANISALAVMLDKFLPEFLSTTEQCIISYLPLSHMFEQCAHWIALCLGYRIGYVSDGIATLSCDMQALEPTLLPVVPRLLNRFNDSIKSEVARLNPFSRWLFSIGRAQKKAMLQKGIVTCESVWDRLVFARARQRLGNHVKLIVTGSAPIAAEVLEELRIVFGCHIIEGYGQTECTAMATCTWPGDTTGGQCGGPSTCSLIKLEDVPDLNYFIKDRKGEVLIKGPSVTKGYFKDPERTKELFTNDGFLKTGDIGHILPNGQLQIIDRRKHIFKLAQGEYVAPEKIENVYIQCRLVHQIFVDGDSLQRFLVAIVVPAAGQLRRQFAQIDGKIENGKEEIKLEEICSDKRIINLVLTEMQQIGKEQKLNSLEQVKAIYLEHEPFSIENDLLTPTLKAKRPQLRAKYKQKIAQLYSEMPNEK</sequence>
<evidence type="ECO:0000256" key="3">
    <source>
        <dbReference type="ARBA" id="ARBA00026121"/>
    </source>
</evidence>
<dbReference type="InterPro" id="IPR042099">
    <property type="entry name" value="ANL_N_sf"/>
</dbReference>
<keyword evidence="6" id="KW-1185">Reference proteome</keyword>
<name>A0A1I8BDJ7_MELHA</name>
<evidence type="ECO:0000259" key="5">
    <source>
        <dbReference type="Pfam" id="PF00501"/>
    </source>
</evidence>
<evidence type="ECO:0000313" key="7">
    <source>
        <dbReference type="WBParaSite" id="MhA1_Contig193.frz3.gene2"/>
    </source>
</evidence>
<dbReference type="Pfam" id="PF00501">
    <property type="entry name" value="AMP-binding"/>
    <property type="match status" value="1"/>
</dbReference>
<accession>A0A1I8BDJ7</accession>
<keyword evidence="1" id="KW-0436">Ligase</keyword>
<proteinExistence type="predicted"/>
<dbReference type="PANTHER" id="PTHR43272:SF43">
    <property type="entry name" value="LONG-CHAIN-FATTY-ACID--COA LIGASE"/>
    <property type="match status" value="1"/>
</dbReference>